<proteinExistence type="predicted"/>
<dbReference type="Proteomes" id="UP001219525">
    <property type="component" value="Unassembled WGS sequence"/>
</dbReference>
<keyword evidence="3" id="KW-1185">Reference proteome</keyword>
<comment type="caution">
    <text evidence="2">The sequence shown here is derived from an EMBL/GenBank/DDBJ whole genome shotgun (WGS) entry which is preliminary data.</text>
</comment>
<feature type="region of interest" description="Disordered" evidence="1">
    <location>
        <begin position="1"/>
        <end position="63"/>
    </location>
</feature>
<name>A0AAD6YCV8_9AGAR</name>
<gene>
    <name evidence="2" type="ORF">GGX14DRAFT_570269</name>
</gene>
<dbReference type="AlphaFoldDB" id="A0AAD6YCV8"/>
<accession>A0AAD6YCV8</accession>
<feature type="compositionally biased region" description="Basic and acidic residues" evidence="1">
    <location>
        <begin position="84"/>
        <end position="97"/>
    </location>
</feature>
<feature type="region of interest" description="Disordered" evidence="1">
    <location>
        <begin position="82"/>
        <end position="111"/>
    </location>
</feature>
<feature type="compositionally biased region" description="Basic and acidic residues" evidence="1">
    <location>
        <begin position="20"/>
        <end position="34"/>
    </location>
</feature>
<dbReference type="EMBL" id="JARJCW010000052">
    <property type="protein sequence ID" value="KAJ7203005.1"/>
    <property type="molecule type" value="Genomic_DNA"/>
</dbReference>
<sequence>MGKQRKSRNGGLIVRKRTSIQHDPRASKRARTAENDDPNTSQSASRRGSPSPGPSQGGMPDINASMSQEQLYQAARQFQAQNNELHHSQQEAARDALADVTNDGSSDDDDAATAGERKFVRSLGKKCIVTKLIWMPDEDAVFENAVDDNYNPLERFSKELGTQPQARIQGAIRDLLELIPKNYQTPDQLNGFVKTEFLAGMKDQRYAYRNGLRANPALFGRTIPEFQSSAEREKLTELVGRRLKKNKTDEYYYDTFNVPLLHEDYDGEFDVDKIFLNEKLFIVETVDKLWGLKKTTPSMIAGEAVWLRWIHSRDEESLPIGDVTSIDWAREYDAYMRFLMEGLDAQTDCVLNIFRRWDM</sequence>
<feature type="compositionally biased region" description="Low complexity" evidence="1">
    <location>
        <begin position="41"/>
        <end position="50"/>
    </location>
</feature>
<reference evidence="2" key="1">
    <citation type="submission" date="2023-03" db="EMBL/GenBank/DDBJ databases">
        <title>Massive genome expansion in bonnet fungi (Mycena s.s.) driven by repeated elements and novel gene families across ecological guilds.</title>
        <authorList>
            <consortium name="Lawrence Berkeley National Laboratory"/>
            <person name="Harder C.B."/>
            <person name="Miyauchi S."/>
            <person name="Viragh M."/>
            <person name="Kuo A."/>
            <person name="Thoen E."/>
            <person name="Andreopoulos B."/>
            <person name="Lu D."/>
            <person name="Skrede I."/>
            <person name="Drula E."/>
            <person name="Henrissat B."/>
            <person name="Morin E."/>
            <person name="Kohler A."/>
            <person name="Barry K."/>
            <person name="LaButti K."/>
            <person name="Morin E."/>
            <person name="Salamov A."/>
            <person name="Lipzen A."/>
            <person name="Mereny Z."/>
            <person name="Hegedus B."/>
            <person name="Baldrian P."/>
            <person name="Stursova M."/>
            <person name="Weitz H."/>
            <person name="Taylor A."/>
            <person name="Grigoriev I.V."/>
            <person name="Nagy L.G."/>
            <person name="Martin F."/>
            <person name="Kauserud H."/>
        </authorList>
    </citation>
    <scope>NUCLEOTIDE SEQUENCE</scope>
    <source>
        <strain evidence="2">9144</strain>
    </source>
</reference>
<evidence type="ECO:0000313" key="3">
    <source>
        <dbReference type="Proteomes" id="UP001219525"/>
    </source>
</evidence>
<evidence type="ECO:0000256" key="1">
    <source>
        <dbReference type="SAM" id="MobiDB-lite"/>
    </source>
</evidence>
<feature type="compositionally biased region" description="Basic residues" evidence="1">
    <location>
        <begin position="1"/>
        <end position="19"/>
    </location>
</feature>
<evidence type="ECO:0000313" key="2">
    <source>
        <dbReference type="EMBL" id="KAJ7203005.1"/>
    </source>
</evidence>
<organism evidence="2 3">
    <name type="scientific">Mycena pura</name>
    <dbReference type="NCBI Taxonomy" id="153505"/>
    <lineage>
        <taxon>Eukaryota</taxon>
        <taxon>Fungi</taxon>
        <taxon>Dikarya</taxon>
        <taxon>Basidiomycota</taxon>
        <taxon>Agaricomycotina</taxon>
        <taxon>Agaricomycetes</taxon>
        <taxon>Agaricomycetidae</taxon>
        <taxon>Agaricales</taxon>
        <taxon>Marasmiineae</taxon>
        <taxon>Mycenaceae</taxon>
        <taxon>Mycena</taxon>
    </lineage>
</organism>
<protein>
    <submittedName>
        <fullName evidence="2">Uncharacterized protein</fullName>
    </submittedName>
</protein>